<organism evidence="1 2">
    <name type="scientific">Pyropia yezoensis</name>
    <name type="common">Susabi-nori</name>
    <name type="synonym">Porphyra yezoensis</name>
    <dbReference type="NCBI Taxonomy" id="2788"/>
    <lineage>
        <taxon>Eukaryota</taxon>
        <taxon>Rhodophyta</taxon>
        <taxon>Bangiophyceae</taxon>
        <taxon>Bangiales</taxon>
        <taxon>Bangiaceae</taxon>
        <taxon>Pyropia</taxon>
    </lineage>
</organism>
<sequence length="749" mass="77387">MAASPTARQCDGGDEGRDRDGDGLAAPVSRTRRRSMGDIFGFTEGGSGGRAPPPPLPGAGPASKRRRGGDGGGAALVGHVDLLSSDEDGEAQRRAGSRAPPGGGQVGGGRRDRVGSSSRGGGSGSVVGGAAATLLPKPDRDDDCFIFSESMLPGFRPPAPRSDDDDRMSLSSPSSSDDEADNGGGSDAAAAAAPAAAAADAAPAASAAATAAVDPWSTHPTPRIIPPPSRAPPAPLPAPAVALRHRELGRGTGPPLWPVTSPPAGGGGPSVKRAPSLGQSAARANASLRAAADDADLTYRATLTASLLTPQRPRPRPVATPPRTPTVGSAGRSGGSAAQAEISPAGFYGSARSRKMVAKSFGSLSGRPAPPMRQTLWSESLVTPPSTSPVRRRLRLTSNASSTISIGSPSPTPAFPPAAPLSSPYFPLGTVVKREGGGVGDAALPPPRREWRWRGRPMTSSQRATVEYLTTGRVPGEDADVTAARPPIEVRVAAARITLRRRDLRRLRGSRWLNDELMNAYVALINARNRRRVAGAAAAAVEAAVASAAAAADTDDDVVCVTDAPPPPPPPPPPPLRVHVWNTFFFARLTQGPAGFDYAGVRRWPTAAGLDVSALDLLLVPVNLDASHWVLAVADLRARRFAYLDSMHGPDSSHVIPTLRRWLGAEVAARSGLDAEVALGLGAWPVAVNEWAGTPIPRQRDGGSCGVFVLKTAEHLERGAGVGFGQRDVPVLRKQIVLDLQDGRVADEE</sequence>
<proteinExistence type="predicted"/>
<name>A0ACC3C239_PYRYE</name>
<evidence type="ECO:0000313" key="1">
    <source>
        <dbReference type="EMBL" id="KAK1863811.1"/>
    </source>
</evidence>
<dbReference type="Proteomes" id="UP000798662">
    <property type="component" value="Chromosome 2"/>
</dbReference>
<reference evidence="1" key="1">
    <citation type="submission" date="2019-11" db="EMBL/GenBank/DDBJ databases">
        <title>Nori genome reveals adaptations in red seaweeds to the harsh intertidal environment.</title>
        <authorList>
            <person name="Wang D."/>
            <person name="Mao Y."/>
        </authorList>
    </citation>
    <scope>NUCLEOTIDE SEQUENCE</scope>
    <source>
        <tissue evidence="1">Gametophyte</tissue>
    </source>
</reference>
<accession>A0ACC3C239</accession>
<keyword evidence="2" id="KW-1185">Reference proteome</keyword>
<protein>
    <submittedName>
        <fullName evidence="1">Uncharacterized protein</fullName>
    </submittedName>
</protein>
<dbReference type="EMBL" id="CM020619">
    <property type="protein sequence ID" value="KAK1863811.1"/>
    <property type="molecule type" value="Genomic_DNA"/>
</dbReference>
<gene>
    <name evidence="1" type="ORF">I4F81_006365</name>
</gene>
<evidence type="ECO:0000313" key="2">
    <source>
        <dbReference type="Proteomes" id="UP000798662"/>
    </source>
</evidence>
<comment type="caution">
    <text evidence="1">The sequence shown here is derived from an EMBL/GenBank/DDBJ whole genome shotgun (WGS) entry which is preliminary data.</text>
</comment>